<keyword evidence="3" id="KW-1185">Reference proteome</keyword>
<name>A0ABQ6MEE4_9STRA</name>
<organism evidence="2 3">
    <name type="scientific">Tetraparma gracilis</name>
    <dbReference type="NCBI Taxonomy" id="2962635"/>
    <lineage>
        <taxon>Eukaryota</taxon>
        <taxon>Sar</taxon>
        <taxon>Stramenopiles</taxon>
        <taxon>Ochrophyta</taxon>
        <taxon>Bolidophyceae</taxon>
        <taxon>Parmales</taxon>
        <taxon>Triparmaceae</taxon>
        <taxon>Tetraparma</taxon>
    </lineage>
</organism>
<feature type="region of interest" description="Disordered" evidence="1">
    <location>
        <begin position="25"/>
        <end position="47"/>
    </location>
</feature>
<accession>A0ABQ6MEE4</accession>
<evidence type="ECO:0000313" key="2">
    <source>
        <dbReference type="EMBL" id="GMI24291.1"/>
    </source>
</evidence>
<gene>
    <name evidence="2" type="ORF">TeGR_g9380</name>
</gene>
<evidence type="ECO:0008006" key="4">
    <source>
        <dbReference type="Google" id="ProtNLM"/>
    </source>
</evidence>
<feature type="region of interest" description="Disordered" evidence="1">
    <location>
        <begin position="85"/>
        <end position="108"/>
    </location>
</feature>
<comment type="caution">
    <text evidence="2">The sequence shown here is derived from an EMBL/GenBank/DDBJ whole genome shotgun (WGS) entry which is preliminary data.</text>
</comment>
<feature type="compositionally biased region" description="Low complexity" evidence="1">
    <location>
        <begin position="85"/>
        <end position="95"/>
    </location>
</feature>
<proteinExistence type="predicted"/>
<evidence type="ECO:0000313" key="3">
    <source>
        <dbReference type="Proteomes" id="UP001165060"/>
    </source>
</evidence>
<protein>
    <recommendedName>
        <fullName evidence="4">Thioredoxin-like protein</fullName>
    </recommendedName>
</protein>
<evidence type="ECO:0000256" key="1">
    <source>
        <dbReference type="SAM" id="MobiDB-lite"/>
    </source>
</evidence>
<dbReference type="EMBL" id="BRYB01002706">
    <property type="protein sequence ID" value="GMI24291.1"/>
    <property type="molecule type" value="Genomic_DNA"/>
</dbReference>
<reference evidence="2 3" key="1">
    <citation type="journal article" date="2023" name="Commun. Biol.">
        <title>Genome analysis of Parmales, the sister group of diatoms, reveals the evolutionary specialization of diatoms from phago-mixotrophs to photoautotrophs.</title>
        <authorList>
            <person name="Ban H."/>
            <person name="Sato S."/>
            <person name="Yoshikawa S."/>
            <person name="Yamada K."/>
            <person name="Nakamura Y."/>
            <person name="Ichinomiya M."/>
            <person name="Sato N."/>
            <person name="Blanc-Mathieu R."/>
            <person name="Endo H."/>
            <person name="Kuwata A."/>
            <person name="Ogata H."/>
        </authorList>
    </citation>
    <scope>NUCLEOTIDE SEQUENCE [LARGE SCALE GENOMIC DNA]</scope>
</reference>
<dbReference type="Proteomes" id="UP001165060">
    <property type="component" value="Unassembled WGS sequence"/>
</dbReference>
<sequence>MFAKRKVSATSRQGELKEKMELARLERLRSEDPSEASRLAAAASPPVDDDALAMSAEFAHAIETDSYTLGSERLAEEELLNMQPSLVSRSASSSSPKKRPPAPPLIWTGSPLPPSVPSVSSLLASLFAPSSSPLPPTPPLTHTNSAPAYLALCLDPRKDSSFFSTAAREIASVPFSSPNMAQTSVLLVSPSSPGSMRKLAKVVDKQRGGSGQSQKLADGKLGAGVCVATTDAGADKGGVRASQPQLLFEQLGLSGGGRILSMAVVVLDIASGTVKLVAGKQDGLLSAGSLEDLVDKALKS</sequence>